<reference evidence="1" key="1">
    <citation type="submission" date="2021-03" db="EMBL/GenBank/DDBJ databases">
        <title>Evolutionary priming and transition to the ectomycorrhizal habit in an iconic lineage of mushroom-forming fungi: is preadaptation a requirement?</title>
        <authorList>
            <consortium name="DOE Joint Genome Institute"/>
            <person name="Looney B.P."/>
            <person name="Miyauchi S."/>
            <person name="Morin E."/>
            <person name="Drula E."/>
            <person name="Courty P.E."/>
            <person name="Chicoki N."/>
            <person name="Fauchery L."/>
            <person name="Kohler A."/>
            <person name="Kuo A."/>
            <person name="LaButti K."/>
            <person name="Pangilinan J."/>
            <person name="Lipzen A."/>
            <person name="Riley R."/>
            <person name="Andreopoulos W."/>
            <person name="He G."/>
            <person name="Johnson J."/>
            <person name="Barry K.W."/>
            <person name="Grigoriev I.V."/>
            <person name="Nagy L."/>
            <person name="Hibbett D."/>
            <person name="Henrissat B."/>
            <person name="Matheny P.B."/>
            <person name="Labbe J."/>
            <person name="Martin A.F."/>
        </authorList>
    </citation>
    <scope>NUCLEOTIDE SEQUENCE</scope>
    <source>
        <strain evidence="1">BPL698</strain>
    </source>
</reference>
<sequence>MSLLARTPALRQQIIRSRVFASSRGVHGYKHIPFNYEGSKAAFGAKVALFLLTGFSIPGVAAWYSIRKAAGGA</sequence>
<evidence type="ECO:0000313" key="2">
    <source>
        <dbReference type="Proteomes" id="UP001207468"/>
    </source>
</evidence>
<proteinExistence type="predicted"/>
<dbReference type="Proteomes" id="UP001207468">
    <property type="component" value="Unassembled WGS sequence"/>
</dbReference>
<protein>
    <submittedName>
        <fullName evidence="1">Uncharacterized protein</fullName>
    </submittedName>
</protein>
<dbReference type="EMBL" id="JAGFNK010000011">
    <property type="protein sequence ID" value="KAI9512170.1"/>
    <property type="molecule type" value="Genomic_DNA"/>
</dbReference>
<gene>
    <name evidence="1" type="ORF">F5148DRAFT_1279903</name>
</gene>
<name>A0ACC0UKR2_9AGAM</name>
<keyword evidence="2" id="KW-1185">Reference proteome</keyword>
<evidence type="ECO:0000313" key="1">
    <source>
        <dbReference type="EMBL" id="KAI9512170.1"/>
    </source>
</evidence>
<organism evidence="1 2">
    <name type="scientific">Russula earlei</name>
    <dbReference type="NCBI Taxonomy" id="71964"/>
    <lineage>
        <taxon>Eukaryota</taxon>
        <taxon>Fungi</taxon>
        <taxon>Dikarya</taxon>
        <taxon>Basidiomycota</taxon>
        <taxon>Agaricomycotina</taxon>
        <taxon>Agaricomycetes</taxon>
        <taxon>Russulales</taxon>
        <taxon>Russulaceae</taxon>
        <taxon>Russula</taxon>
    </lineage>
</organism>
<accession>A0ACC0UKR2</accession>
<comment type="caution">
    <text evidence="1">The sequence shown here is derived from an EMBL/GenBank/DDBJ whole genome shotgun (WGS) entry which is preliminary data.</text>
</comment>